<keyword evidence="2" id="KW-0217">Developmental protein</keyword>
<feature type="compositionally biased region" description="Basic residues" evidence="6">
    <location>
        <begin position="1042"/>
        <end position="1055"/>
    </location>
</feature>
<evidence type="ECO:0000313" key="7">
    <source>
        <dbReference type="EMBL" id="KAG6605198.1"/>
    </source>
</evidence>
<keyword evidence="4" id="KW-0287">Flowering</keyword>
<feature type="region of interest" description="Disordered" evidence="6">
    <location>
        <begin position="996"/>
        <end position="1086"/>
    </location>
</feature>
<evidence type="ECO:0000313" key="8">
    <source>
        <dbReference type="Proteomes" id="UP000685013"/>
    </source>
</evidence>
<dbReference type="Pfam" id="PF07899">
    <property type="entry name" value="Frigida"/>
    <property type="match status" value="2"/>
</dbReference>
<keyword evidence="3" id="KW-0221">Differentiation</keyword>
<gene>
    <name evidence="7" type="primary">FRL2</name>
    <name evidence="7" type="ORF">SDJN03_02515</name>
</gene>
<protein>
    <submittedName>
        <fullName evidence="7">FRIGIDA-like protein 2</fullName>
    </submittedName>
</protein>
<dbReference type="GO" id="GO:0009908">
    <property type="term" value="P:flower development"/>
    <property type="evidence" value="ECO:0007669"/>
    <property type="project" value="UniProtKB-KW"/>
</dbReference>
<sequence length="1086" mass="124845">MEMIASHMKLADWKQSSLCQAHEQLHSEASKFLLFSLQWKDLETHFDSTREMIQTQYEELERREKVIASKEEELDDVKKSIHECSKELELKKNELIELNRLIEKCDGELRLKEVDLDAAQERLGILLKDIKLKEDEVNKVCITVLDAEECKEKEKPFDMVQKRIDDCELVMELNEQKLNEQKLNEIIQFIEERSMKCELKGTSVESIRALLQEHEEELAAKMAIKDTNGKLKLKEKDLETILNMITTKWKMERLDKIEKSIKLRTQELDLKEKEFGLLQNKLKVLSEDVLSKESELESMKRCIKEHSKELDVQEKQLDGTQQSIRDCQNALILLTKYVYSIEKAIVECSKELEFKDNNLDSLQASVDDYSTKLPSMMKQQNSISLIVDKCLEGLKTQKEHYNLLRKSIEQRSKNLKNKENDFQRQTEELNKKDEKVSISLKEIESLKTDMDSQMKLVEKGREELRLKEIQCKLWAEKLESKEKDINLARTSKDNCNEKVKLLGDPNILPLKVKTEELGSRTAESSMTLNFHSGSAVDGKLLLVLLCEHLKLHDLVRTEVFMTLQASSDRAKLVLDAMKWFYPPHVVSEDAKVDLHNVKRGCILLCELLLKFSPQITPSLKEEALKLAVQWKARMSMTSENHVEVVAFLLLIANFQLASDFNSEELHILLNSVSQYKQGFELAQALGIGDKSSEGSAAPRLVKLEQPESLPDNEMPVFSLKNKQQNMDSNEKRLYLLLNKHLTEQKLMPSAILSILKESSNALKLVLDVIQVSFHQQLKLQVGFEESFLRWSTLLLKQLKQISPSIDTKVREDALKLAVDWKLNMKSDANDYLDVVGFLQLIASYGLTTSFSEEEILKLFEKIVLHEQASELCLMFGYNQKIQEIVQNLIGTKQFVKAVRFICGYKLECFRPVQILNEYLRDVRNATVKVSKKHDTGQDDVRAAMDEAIDKEIDAVKSVITCAADCNLSSEISSQGLQNLIVSLKDMKRKKRNIHGQLPNLTTGNMQQSHSITVQSQQRPHPTKGKMQAQQPNPTHQSLQQHHPNHQQHMPKKRKTNQGQSGSTKYPQKPPPTRPALSNLSPRVNNQ</sequence>
<proteinExistence type="inferred from homology"/>
<organism evidence="7 8">
    <name type="scientific">Cucurbita argyrosperma subsp. sororia</name>
    <dbReference type="NCBI Taxonomy" id="37648"/>
    <lineage>
        <taxon>Eukaryota</taxon>
        <taxon>Viridiplantae</taxon>
        <taxon>Streptophyta</taxon>
        <taxon>Embryophyta</taxon>
        <taxon>Tracheophyta</taxon>
        <taxon>Spermatophyta</taxon>
        <taxon>Magnoliopsida</taxon>
        <taxon>eudicotyledons</taxon>
        <taxon>Gunneridae</taxon>
        <taxon>Pentapetalae</taxon>
        <taxon>rosids</taxon>
        <taxon>fabids</taxon>
        <taxon>Cucurbitales</taxon>
        <taxon>Cucurbitaceae</taxon>
        <taxon>Cucurbiteae</taxon>
        <taxon>Cucurbita</taxon>
    </lineage>
</organism>
<dbReference type="Proteomes" id="UP000685013">
    <property type="component" value="Chromosome 2"/>
</dbReference>
<evidence type="ECO:0000256" key="6">
    <source>
        <dbReference type="SAM" id="MobiDB-lite"/>
    </source>
</evidence>
<feature type="coiled-coil region" evidence="5">
    <location>
        <begin position="254"/>
        <end position="330"/>
    </location>
</feature>
<comment type="caution">
    <text evidence="7">The sequence shown here is derived from an EMBL/GenBank/DDBJ whole genome shotgun (WGS) entry which is preliminary data.</text>
</comment>
<accession>A0AAV6P2A3</accession>
<evidence type="ECO:0000256" key="3">
    <source>
        <dbReference type="ARBA" id="ARBA00022782"/>
    </source>
</evidence>
<comment type="similarity">
    <text evidence="1">Belongs to the Frigida family.</text>
</comment>
<evidence type="ECO:0000256" key="1">
    <source>
        <dbReference type="ARBA" id="ARBA00008956"/>
    </source>
</evidence>
<feature type="compositionally biased region" description="Polar residues" evidence="6">
    <location>
        <begin position="998"/>
        <end position="1019"/>
    </location>
</feature>
<evidence type="ECO:0000256" key="4">
    <source>
        <dbReference type="ARBA" id="ARBA00023089"/>
    </source>
</evidence>
<dbReference type="PANTHER" id="PTHR31791:SF37">
    <property type="entry name" value="A_TM021B04.7 PROTEIN"/>
    <property type="match status" value="1"/>
</dbReference>
<dbReference type="AlphaFoldDB" id="A0AAV6P2A3"/>
<evidence type="ECO:0000256" key="5">
    <source>
        <dbReference type="SAM" id="Coils"/>
    </source>
</evidence>
<keyword evidence="8" id="KW-1185">Reference proteome</keyword>
<keyword evidence="5" id="KW-0175">Coiled coil</keyword>
<feature type="coiled-coil region" evidence="5">
    <location>
        <begin position="53"/>
        <end position="136"/>
    </location>
</feature>
<reference evidence="7 8" key="1">
    <citation type="journal article" date="2021" name="Hortic Res">
        <title>The domestication of Cucurbita argyrosperma as revealed by the genome of its wild relative.</title>
        <authorList>
            <person name="Barrera-Redondo J."/>
            <person name="Sanchez-de la Vega G."/>
            <person name="Aguirre-Liguori J.A."/>
            <person name="Castellanos-Morales G."/>
            <person name="Gutierrez-Guerrero Y.T."/>
            <person name="Aguirre-Dugua X."/>
            <person name="Aguirre-Planter E."/>
            <person name="Tenaillon M.I."/>
            <person name="Lira-Saade R."/>
            <person name="Eguiarte L.E."/>
        </authorList>
    </citation>
    <scope>NUCLEOTIDE SEQUENCE [LARGE SCALE GENOMIC DNA]</scope>
    <source>
        <strain evidence="7">JBR-2021</strain>
    </source>
</reference>
<feature type="coiled-coil region" evidence="5">
    <location>
        <begin position="391"/>
        <end position="435"/>
    </location>
</feature>
<feature type="non-terminal residue" evidence="7">
    <location>
        <position position="1"/>
    </location>
</feature>
<feature type="compositionally biased region" description="Polar residues" evidence="6">
    <location>
        <begin position="1075"/>
        <end position="1086"/>
    </location>
</feature>
<dbReference type="GO" id="GO:0030154">
    <property type="term" value="P:cell differentiation"/>
    <property type="evidence" value="ECO:0007669"/>
    <property type="project" value="UniProtKB-KW"/>
</dbReference>
<dbReference type="EMBL" id="JAGKQH010000002">
    <property type="protein sequence ID" value="KAG6605198.1"/>
    <property type="molecule type" value="Genomic_DNA"/>
</dbReference>
<dbReference type="PANTHER" id="PTHR31791">
    <property type="entry name" value="FRIGIDA-LIKE PROTEIN 3-RELATED"/>
    <property type="match status" value="1"/>
</dbReference>
<dbReference type="InterPro" id="IPR012474">
    <property type="entry name" value="Frigida"/>
</dbReference>
<evidence type="ECO:0000256" key="2">
    <source>
        <dbReference type="ARBA" id="ARBA00022473"/>
    </source>
</evidence>
<name>A0AAV6P2A3_9ROSI</name>
<feature type="compositionally biased region" description="Polar residues" evidence="6">
    <location>
        <begin position="1056"/>
        <end position="1065"/>
    </location>
</feature>